<dbReference type="HOGENOM" id="CLU_085403_0_0_5"/>
<dbReference type="EMBL" id="CP006650">
    <property type="protein sequence ID" value="AGT10093.1"/>
    <property type="molecule type" value="Genomic_DNA"/>
</dbReference>
<proteinExistence type="predicted"/>
<dbReference type="eggNOG" id="COG1670">
    <property type="taxonomic scope" value="Bacteria"/>
</dbReference>
<name>S5YF64_PARAH</name>
<dbReference type="PATRIC" id="fig|1367847.3.peg.3077"/>
<dbReference type="KEGG" id="pami:JCM7686_3057"/>
<dbReference type="PANTHER" id="PTHR41729">
    <property type="entry name" value="GLUTAMYL-TRNA SYNTHETASE"/>
    <property type="match status" value="1"/>
</dbReference>
<evidence type="ECO:0000313" key="2">
    <source>
        <dbReference type="Proteomes" id="UP000015480"/>
    </source>
</evidence>
<dbReference type="AlphaFoldDB" id="S5YF64"/>
<sequence length="202" mass="22400">MAGKGASAMPNPQPATSPRLDKVFAAIDAANAQDPNRKEGEADALLYGQRMSAEQALLYPEASEVLRIACRGQHIERWLLARQEFPMDRAGYLAWRTEQGRRHAARVAGLMAEAGYGAEEIAQAEKMLTKQGIKRDDGVQALEDVACFTFIRWYLGPFAGTREPEEMVRIVEKTARKMSAMARARALEEFPIPAPFDASFRA</sequence>
<reference evidence="1 2" key="1">
    <citation type="journal article" date="2014" name="BMC Genomics">
        <title>Architecture and functions of a multipartite genome of the methylotrophic bacterium Paracoccus aminophilus JCM 7686, containing primary and secondary chromids.</title>
        <authorList>
            <person name="Dziewit L."/>
            <person name="Czarnecki J."/>
            <person name="Wibberg D."/>
            <person name="Radlinska M."/>
            <person name="Mrozek P."/>
            <person name="Szymczak M."/>
            <person name="Schluter A."/>
            <person name="Puhler A."/>
            <person name="Bartosik D."/>
        </authorList>
    </citation>
    <scope>NUCLEOTIDE SEQUENCE [LARGE SCALE GENOMIC DNA]</scope>
    <source>
        <strain evidence="1">JCM 7686</strain>
    </source>
</reference>
<keyword evidence="2" id="KW-1185">Reference proteome</keyword>
<protein>
    <recommendedName>
        <fullName evidence="3">Glutamyl-tRNA synthetase</fullName>
    </recommendedName>
</protein>
<dbReference type="Proteomes" id="UP000015480">
    <property type="component" value="Chromosome"/>
</dbReference>
<evidence type="ECO:0000313" key="1">
    <source>
        <dbReference type="EMBL" id="AGT10093.1"/>
    </source>
</evidence>
<organism evidence="1 2">
    <name type="scientific">Paracoccus aminophilus JCM 7686</name>
    <dbReference type="NCBI Taxonomy" id="1367847"/>
    <lineage>
        <taxon>Bacteria</taxon>
        <taxon>Pseudomonadati</taxon>
        <taxon>Pseudomonadota</taxon>
        <taxon>Alphaproteobacteria</taxon>
        <taxon>Rhodobacterales</taxon>
        <taxon>Paracoccaceae</taxon>
        <taxon>Paracoccus</taxon>
    </lineage>
</organism>
<dbReference type="STRING" id="1367847.JCM7686_3057"/>
<dbReference type="InterPro" id="IPR025255">
    <property type="entry name" value="DUF4202"/>
</dbReference>
<dbReference type="Pfam" id="PF13875">
    <property type="entry name" value="DUF4202"/>
    <property type="match status" value="1"/>
</dbReference>
<gene>
    <name evidence="1" type="ORF">JCM7686_3057</name>
</gene>
<dbReference type="PANTHER" id="PTHR41729:SF1">
    <property type="entry name" value="GLUTAMYL-TRNA SYNTHETASE"/>
    <property type="match status" value="1"/>
</dbReference>
<accession>S5YF64</accession>
<evidence type="ECO:0008006" key="3">
    <source>
        <dbReference type="Google" id="ProtNLM"/>
    </source>
</evidence>